<reference evidence="1" key="1">
    <citation type="submission" date="2020-10" db="EMBL/GenBank/DDBJ databases">
        <authorList>
            <person name="Gilroy R."/>
        </authorList>
    </citation>
    <scope>NUCLEOTIDE SEQUENCE</scope>
    <source>
        <strain evidence="1">CHK199-13235</strain>
    </source>
</reference>
<evidence type="ECO:0000313" key="1">
    <source>
        <dbReference type="EMBL" id="HIS76627.1"/>
    </source>
</evidence>
<comment type="caution">
    <text evidence="1">The sequence shown here is derived from an EMBL/GenBank/DDBJ whole genome shotgun (WGS) entry which is preliminary data.</text>
</comment>
<proteinExistence type="predicted"/>
<sequence length="100" mass="11527">MDYSFLIDLLRLKQEITPLEKDILDTWNELQKNPFDMDSANKQILSNKISHPDIALMVNALPTTIAKPQNQVTEVDNRYILQCQLTFLAGKEMEEQGYGK</sequence>
<protein>
    <submittedName>
        <fullName evidence="1">Uncharacterized protein</fullName>
    </submittedName>
</protein>
<reference evidence="1" key="2">
    <citation type="journal article" date="2021" name="PeerJ">
        <title>Extensive microbial diversity within the chicken gut microbiome revealed by metagenomics and culture.</title>
        <authorList>
            <person name="Gilroy R."/>
            <person name="Ravi A."/>
            <person name="Getino M."/>
            <person name="Pursley I."/>
            <person name="Horton D.L."/>
            <person name="Alikhan N.F."/>
            <person name="Baker D."/>
            <person name="Gharbi K."/>
            <person name="Hall N."/>
            <person name="Watson M."/>
            <person name="Adriaenssens E.M."/>
            <person name="Foster-Nyarko E."/>
            <person name="Jarju S."/>
            <person name="Secka A."/>
            <person name="Antonio M."/>
            <person name="Oren A."/>
            <person name="Chaudhuri R.R."/>
            <person name="La Ragione R."/>
            <person name="Hildebrand F."/>
            <person name="Pallen M.J."/>
        </authorList>
    </citation>
    <scope>NUCLEOTIDE SEQUENCE</scope>
    <source>
        <strain evidence="1">CHK199-13235</strain>
    </source>
</reference>
<dbReference type="AlphaFoldDB" id="A0A9D1K0C5"/>
<name>A0A9D1K0C5_9FIRM</name>
<organism evidence="1 2">
    <name type="scientific">Candidatus Merdivicinus excrementipullorum</name>
    <dbReference type="NCBI Taxonomy" id="2840867"/>
    <lineage>
        <taxon>Bacteria</taxon>
        <taxon>Bacillati</taxon>
        <taxon>Bacillota</taxon>
        <taxon>Clostridia</taxon>
        <taxon>Eubacteriales</taxon>
        <taxon>Oscillospiraceae</taxon>
        <taxon>Oscillospiraceae incertae sedis</taxon>
        <taxon>Candidatus Merdivicinus</taxon>
    </lineage>
</organism>
<evidence type="ECO:0000313" key="2">
    <source>
        <dbReference type="Proteomes" id="UP000824002"/>
    </source>
</evidence>
<dbReference type="EMBL" id="DVJP01000049">
    <property type="protein sequence ID" value="HIS76627.1"/>
    <property type="molecule type" value="Genomic_DNA"/>
</dbReference>
<dbReference type="Proteomes" id="UP000824002">
    <property type="component" value="Unassembled WGS sequence"/>
</dbReference>
<gene>
    <name evidence="1" type="ORF">IAB51_07430</name>
</gene>
<accession>A0A9D1K0C5</accession>